<gene>
    <name evidence="1" type="ORF">V3C41_19850</name>
</gene>
<reference evidence="1 2" key="1">
    <citation type="journal article" date="2024" name="Appl. Microbiol. Biotechnol.">
        <title>Biosynthetic gene clusters with biotechnological applications in novel Antarctic isolates from Actinomycetota.</title>
        <authorList>
            <person name="Bruna P."/>
            <person name="Nunez-Montero K."/>
            <person name="Contreras M.J."/>
            <person name="Leal K."/>
            <person name="Garcia M."/>
            <person name="Abanto M."/>
            <person name="Barrientos L."/>
        </authorList>
    </citation>
    <scope>NUCLEOTIDE SEQUENCE [LARGE SCALE GENOMIC DNA]</scope>
    <source>
        <strain evidence="1 2">Se16.17</strain>
    </source>
</reference>
<accession>A0ABV0GY15</accession>
<comment type="caution">
    <text evidence="1">The sequence shown here is derived from an EMBL/GenBank/DDBJ whole genome shotgun (WGS) entry which is preliminary data.</text>
</comment>
<dbReference type="InterPro" id="IPR036661">
    <property type="entry name" value="Luciferase-like_sf"/>
</dbReference>
<dbReference type="SUPFAM" id="SSF51679">
    <property type="entry name" value="Bacterial luciferase-like"/>
    <property type="match status" value="1"/>
</dbReference>
<dbReference type="Proteomes" id="UP001448614">
    <property type="component" value="Unassembled WGS sequence"/>
</dbReference>
<dbReference type="RefSeq" id="WP_209320057.1">
    <property type="nucleotide sequence ID" value="NZ_JBBMFV010000004.1"/>
</dbReference>
<evidence type="ECO:0000313" key="1">
    <source>
        <dbReference type="EMBL" id="MEO3943332.1"/>
    </source>
</evidence>
<proteinExistence type="predicted"/>
<keyword evidence="2" id="KW-1185">Reference proteome</keyword>
<protein>
    <submittedName>
        <fullName evidence="1">Uncharacterized protein</fullName>
    </submittedName>
</protein>
<sequence>MIKRIRHYETLGVTEFGLWSYNSLSHEEKKRSLKLFIEHVVHAFQEVPANAAP</sequence>
<dbReference type="EMBL" id="JBBMFV010000004">
    <property type="protein sequence ID" value="MEO3943332.1"/>
    <property type="molecule type" value="Genomic_DNA"/>
</dbReference>
<name>A0ABV0GY15_PAENI</name>
<evidence type="ECO:0000313" key="2">
    <source>
        <dbReference type="Proteomes" id="UP001448614"/>
    </source>
</evidence>
<organism evidence="1 2">
    <name type="scientific">Paenarthrobacter nicotinovorans</name>
    <name type="common">Arthrobacter nicotinovorans</name>
    <dbReference type="NCBI Taxonomy" id="29320"/>
    <lineage>
        <taxon>Bacteria</taxon>
        <taxon>Bacillati</taxon>
        <taxon>Actinomycetota</taxon>
        <taxon>Actinomycetes</taxon>
        <taxon>Micrococcales</taxon>
        <taxon>Micrococcaceae</taxon>
        <taxon>Paenarthrobacter</taxon>
    </lineage>
</organism>